<keyword evidence="2" id="KW-0732">Signal</keyword>
<feature type="chain" id="PRO_5028874835" evidence="2">
    <location>
        <begin position="21"/>
        <end position="222"/>
    </location>
</feature>
<dbReference type="WBParaSite" id="Pan_g954.t1">
    <property type="protein sequence ID" value="Pan_g954.t1"/>
    <property type="gene ID" value="Pan_g954"/>
</dbReference>
<feature type="signal peptide" evidence="2">
    <location>
        <begin position="1"/>
        <end position="20"/>
    </location>
</feature>
<sequence length="222" mass="24914">MHYHVFLLTIFAVTSTKCFAEVQMTLGVSQVVVFEFIEEEMQVRVHNPQGRQGEVSFCFEASPDTITAKCPQGYAQLYVALNHHQKEVTYKVHRQGYLKLNPQILIEGKIKFREDGSIKVMVAEVISAMSVSLPNAKVFIPEEKKPAETKRSFTSLYWVIFGLASVAALILIVAITWYCCCYKRQVRLPSSSTASTTKANQGEQVVLLSVKPKPSTPLSNHQ</sequence>
<keyword evidence="1" id="KW-0812">Transmembrane</keyword>
<accession>A0A7E4WD54</accession>
<keyword evidence="3" id="KW-1185">Reference proteome</keyword>
<evidence type="ECO:0000256" key="1">
    <source>
        <dbReference type="SAM" id="Phobius"/>
    </source>
</evidence>
<dbReference type="Proteomes" id="UP000492821">
    <property type="component" value="Unassembled WGS sequence"/>
</dbReference>
<evidence type="ECO:0000313" key="4">
    <source>
        <dbReference type="WBParaSite" id="Pan_g954.t1"/>
    </source>
</evidence>
<organism evidence="3 4">
    <name type="scientific">Panagrellus redivivus</name>
    <name type="common">Microworm</name>
    <dbReference type="NCBI Taxonomy" id="6233"/>
    <lineage>
        <taxon>Eukaryota</taxon>
        <taxon>Metazoa</taxon>
        <taxon>Ecdysozoa</taxon>
        <taxon>Nematoda</taxon>
        <taxon>Chromadorea</taxon>
        <taxon>Rhabditida</taxon>
        <taxon>Tylenchina</taxon>
        <taxon>Panagrolaimomorpha</taxon>
        <taxon>Panagrolaimoidea</taxon>
        <taxon>Panagrolaimidae</taxon>
        <taxon>Panagrellus</taxon>
    </lineage>
</organism>
<name>A0A7E4WD54_PANRE</name>
<evidence type="ECO:0000313" key="3">
    <source>
        <dbReference type="Proteomes" id="UP000492821"/>
    </source>
</evidence>
<dbReference type="AlphaFoldDB" id="A0A7E4WD54"/>
<proteinExistence type="predicted"/>
<reference evidence="4" key="2">
    <citation type="submission" date="2020-10" db="UniProtKB">
        <authorList>
            <consortium name="WormBaseParasite"/>
        </authorList>
    </citation>
    <scope>IDENTIFICATION</scope>
</reference>
<feature type="transmembrane region" description="Helical" evidence="1">
    <location>
        <begin position="156"/>
        <end position="180"/>
    </location>
</feature>
<keyword evidence="1" id="KW-0472">Membrane</keyword>
<evidence type="ECO:0000256" key="2">
    <source>
        <dbReference type="SAM" id="SignalP"/>
    </source>
</evidence>
<protein>
    <submittedName>
        <fullName evidence="4">Uncharacterized protein</fullName>
    </submittedName>
</protein>
<keyword evidence="1" id="KW-1133">Transmembrane helix</keyword>
<reference evidence="3" key="1">
    <citation type="journal article" date="2013" name="Genetics">
        <title>The draft genome and transcriptome of Panagrellus redivivus are shaped by the harsh demands of a free-living lifestyle.</title>
        <authorList>
            <person name="Srinivasan J."/>
            <person name="Dillman A.R."/>
            <person name="Macchietto M.G."/>
            <person name="Heikkinen L."/>
            <person name="Lakso M."/>
            <person name="Fracchia K.M."/>
            <person name="Antoshechkin I."/>
            <person name="Mortazavi A."/>
            <person name="Wong G."/>
            <person name="Sternberg P.W."/>
        </authorList>
    </citation>
    <scope>NUCLEOTIDE SEQUENCE [LARGE SCALE GENOMIC DNA]</scope>
    <source>
        <strain evidence="3">MT8872</strain>
    </source>
</reference>